<dbReference type="InterPro" id="IPR006976">
    <property type="entry name" value="VanZ-like"/>
</dbReference>
<keyword evidence="1" id="KW-0472">Membrane</keyword>
<evidence type="ECO:0000256" key="1">
    <source>
        <dbReference type="SAM" id="Phobius"/>
    </source>
</evidence>
<feature type="transmembrane region" description="Helical" evidence="1">
    <location>
        <begin position="129"/>
        <end position="148"/>
    </location>
</feature>
<sequence>MEAGERVLNRWQDWVGTFTGVVALTVVALPVAAVVMWVLAHRRSANGAEQAWRRSVAEVGMVHGTVPGVWMILLPGEEPGVVRGALTLVPLRDLLEMNTGQIVGNLLVFAALGFFVPLRFAALASISRILALAAGFSALLEIAQYLWLDRVSSVDDVLLNAAGAGLAAMASRHWWRARSGTPVLSPAA</sequence>
<keyword evidence="4" id="KW-1185">Reference proteome</keyword>
<evidence type="ECO:0000313" key="4">
    <source>
        <dbReference type="Proteomes" id="UP001515943"/>
    </source>
</evidence>
<keyword evidence="1" id="KW-1133">Transmembrane helix</keyword>
<keyword evidence="1" id="KW-0812">Transmembrane</keyword>
<comment type="caution">
    <text evidence="3">The sequence shown here is derived from an EMBL/GenBank/DDBJ whole genome shotgun (WGS) entry which is preliminary data.</text>
</comment>
<feature type="domain" description="VanZ-like" evidence="2">
    <location>
        <begin position="70"/>
        <end position="170"/>
    </location>
</feature>
<evidence type="ECO:0000313" key="3">
    <source>
        <dbReference type="EMBL" id="NKE63076.1"/>
    </source>
</evidence>
<reference evidence="3 4" key="1">
    <citation type="submission" date="2019-08" db="EMBL/GenBank/DDBJ databases">
        <title>Lentzea from Indian Himalayas.</title>
        <authorList>
            <person name="Mandal S."/>
            <person name="Mallick Gupta A."/>
            <person name="Maiti P.K."/>
            <person name="Sarkar J."/>
            <person name="Mandal S."/>
        </authorList>
    </citation>
    <scope>NUCLEOTIDE SEQUENCE [LARGE SCALE GENOMIC DNA]</scope>
    <source>
        <strain evidence="3 4">PSKA42</strain>
    </source>
</reference>
<protein>
    <submittedName>
        <fullName evidence="3">VanZ family protein</fullName>
    </submittedName>
</protein>
<name>A0ABX1FX97_9PSEU</name>
<gene>
    <name evidence="3" type="ORF">FXN61_42680</name>
</gene>
<accession>A0ABX1FX97</accession>
<proteinExistence type="predicted"/>
<feature type="transmembrane region" description="Helical" evidence="1">
    <location>
        <begin position="14"/>
        <end position="39"/>
    </location>
</feature>
<dbReference type="RefSeq" id="WP_167979681.1">
    <property type="nucleotide sequence ID" value="NZ_VSRL01000314.1"/>
</dbReference>
<dbReference type="EMBL" id="VSRL01000314">
    <property type="protein sequence ID" value="NKE63076.1"/>
    <property type="molecule type" value="Genomic_DNA"/>
</dbReference>
<evidence type="ECO:0000259" key="2">
    <source>
        <dbReference type="Pfam" id="PF04892"/>
    </source>
</evidence>
<dbReference type="Proteomes" id="UP001515943">
    <property type="component" value="Unassembled WGS sequence"/>
</dbReference>
<dbReference type="Pfam" id="PF04892">
    <property type="entry name" value="VanZ"/>
    <property type="match status" value="1"/>
</dbReference>
<feature type="transmembrane region" description="Helical" evidence="1">
    <location>
        <begin position="102"/>
        <end position="122"/>
    </location>
</feature>
<organism evidence="3 4">
    <name type="scientific">Lentzea indica</name>
    <dbReference type="NCBI Taxonomy" id="2604800"/>
    <lineage>
        <taxon>Bacteria</taxon>
        <taxon>Bacillati</taxon>
        <taxon>Actinomycetota</taxon>
        <taxon>Actinomycetes</taxon>
        <taxon>Pseudonocardiales</taxon>
        <taxon>Pseudonocardiaceae</taxon>
        <taxon>Lentzea</taxon>
    </lineage>
</organism>